<evidence type="ECO:0000256" key="1">
    <source>
        <dbReference type="ARBA" id="ARBA00023015"/>
    </source>
</evidence>
<evidence type="ECO:0000259" key="4">
    <source>
        <dbReference type="PROSITE" id="PS01124"/>
    </source>
</evidence>
<proteinExistence type="predicted"/>
<dbReference type="PANTHER" id="PTHR46796:SF6">
    <property type="entry name" value="ARAC SUBFAMILY"/>
    <property type="match status" value="1"/>
</dbReference>
<accession>A0A1R4JVP2</accession>
<dbReference type="Gene3D" id="1.10.10.60">
    <property type="entry name" value="Homeodomain-like"/>
    <property type="match status" value="1"/>
</dbReference>
<dbReference type="STRING" id="1255658.FM114_09870"/>
<dbReference type="PROSITE" id="PS01124">
    <property type="entry name" value="HTH_ARAC_FAMILY_2"/>
    <property type="match status" value="1"/>
</dbReference>
<keyword evidence="1" id="KW-0805">Transcription regulation</keyword>
<feature type="domain" description="HTH araC/xylS-type" evidence="4">
    <location>
        <begin position="69"/>
        <end position="170"/>
    </location>
</feature>
<dbReference type="InterPro" id="IPR050204">
    <property type="entry name" value="AraC_XylS_family_regulators"/>
</dbReference>
<dbReference type="SUPFAM" id="SSF46689">
    <property type="entry name" value="Homeodomain-like"/>
    <property type="match status" value="1"/>
</dbReference>
<dbReference type="PANTHER" id="PTHR46796">
    <property type="entry name" value="HTH-TYPE TRANSCRIPTIONAL ACTIVATOR RHAS-RELATED"/>
    <property type="match status" value="1"/>
</dbReference>
<keyword evidence="6" id="KW-1185">Reference proteome</keyword>
<evidence type="ECO:0000313" key="6">
    <source>
        <dbReference type="Proteomes" id="UP000188342"/>
    </source>
</evidence>
<dbReference type="AlphaFoldDB" id="A0A1R4JVP2"/>
<dbReference type="RefSeq" id="WP_094764963.1">
    <property type="nucleotide sequence ID" value="NZ_FUKQ01000035.1"/>
</dbReference>
<organism evidence="5 6">
    <name type="scientific">Luteococcus japonicus LSP_Lj1</name>
    <dbReference type="NCBI Taxonomy" id="1255658"/>
    <lineage>
        <taxon>Bacteria</taxon>
        <taxon>Bacillati</taxon>
        <taxon>Actinomycetota</taxon>
        <taxon>Actinomycetes</taxon>
        <taxon>Propionibacteriales</taxon>
        <taxon>Propionibacteriaceae</taxon>
        <taxon>Luteococcus</taxon>
    </lineage>
</organism>
<dbReference type="InterPro" id="IPR018060">
    <property type="entry name" value="HTH_AraC"/>
</dbReference>
<dbReference type="EMBL" id="FUKQ01000035">
    <property type="protein sequence ID" value="SJN36022.1"/>
    <property type="molecule type" value="Genomic_DNA"/>
</dbReference>
<protein>
    <submittedName>
        <fullName evidence="5">Transcriptional regulator, AraC family</fullName>
    </submittedName>
</protein>
<sequence>MTAVRLGGDAGLGRIVSPFLSQLVAGLDDLSGPAGTRLVHNTVDLLQTLLTNELDVTRTAASPHWALLQQIRDHIDEHLGSPGLSPSSIATANFISTRRLHNVFLEQGMTVSAYVRSRRLERCHQDLVDPAQRYTPVAVIGARSGFTDAAHFSLTFKAAHTESPAALRRRGRGDG</sequence>
<keyword evidence="3" id="KW-0804">Transcription</keyword>
<gene>
    <name evidence="5" type="ORF">FM114_09870</name>
</gene>
<dbReference type="Pfam" id="PF12833">
    <property type="entry name" value="HTH_18"/>
    <property type="match status" value="1"/>
</dbReference>
<evidence type="ECO:0000256" key="3">
    <source>
        <dbReference type="ARBA" id="ARBA00023163"/>
    </source>
</evidence>
<reference evidence="5 6" key="1">
    <citation type="submission" date="2017-02" db="EMBL/GenBank/DDBJ databases">
        <authorList>
            <person name="Peterson S.W."/>
        </authorList>
    </citation>
    <scope>NUCLEOTIDE SEQUENCE [LARGE SCALE GENOMIC DNA]</scope>
    <source>
        <strain evidence="5 6">LSP_Lj1</strain>
    </source>
</reference>
<dbReference type="GO" id="GO:0043565">
    <property type="term" value="F:sequence-specific DNA binding"/>
    <property type="evidence" value="ECO:0007669"/>
    <property type="project" value="InterPro"/>
</dbReference>
<evidence type="ECO:0000256" key="2">
    <source>
        <dbReference type="ARBA" id="ARBA00023125"/>
    </source>
</evidence>
<keyword evidence="2" id="KW-0238">DNA-binding</keyword>
<dbReference type="Proteomes" id="UP000188342">
    <property type="component" value="Unassembled WGS sequence"/>
</dbReference>
<dbReference type="SMART" id="SM00342">
    <property type="entry name" value="HTH_ARAC"/>
    <property type="match status" value="1"/>
</dbReference>
<dbReference type="GO" id="GO:0003700">
    <property type="term" value="F:DNA-binding transcription factor activity"/>
    <property type="evidence" value="ECO:0007669"/>
    <property type="project" value="InterPro"/>
</dbReference>
<dbReference type="InterPro" id="IPR009057">
    <property type="entry name" value="Homeodomain-like_sf"/>
</dbReference>
<evidence type="ECO:0000313" key="5">
    <source>
        <dbReference type="EMBL" id="SJN36022.1"/>
    </source>
</evidence>
<dbReference type="OrthoDB" id="9799345at2"/>
<name>A0A1R4JVP2_9ACTN</name>